<reference evidence="1 2" key="1">
    <citation type="submission" date="2024-11" db="EMBL/GenBank/DDBJ databases">
        <title>Chromosome-level genome assembly of the freshwater bivalve Anodonta woodiana.</title>
        <authorList>
            <person name="Chen X."/>
        </authorList>
    </citation>
    <scope>NUCLEOTIDE SEQUENCE [LARGE SCALE GENOMIC DNA]</scope>
    <source>
        <strain evidence="1">MN2024</strain>
        <tissue evidence="1">Gills</tissue>
    </source>
</reference>
<proteinExistence type="predicted"/>
<sequence>MYEADIIKISNAYGDIFYDYHNVYSTQAAIALRDYKVKVNWAIRDQATLQLLIGGRKSKSCNICNSVSHSIEFCPQTTRTATPMVNLANRRKIYIDKYGRPRQMMDGKELCNNFYSIRGCHCTTCKFLHTCNQCRANSHGATACPHNTHKFVPTTGTRNINATSKSAPDKIKQI</sequence>
<gene>
    <name evidence="1" type="ORF">ACJMK2_004858</name>
</gene>
<protein>
    <submittedName>
        <fullName evidence="1">Uncharacterized protein</fullName>
    </submittedName>
</protein>
<keyword evidence="2" id="KW-1185">Reference proteome</keyword>
<comment type="caution">
    <text evidence="1">The sequence shown here is derived from an EMBL/GenBank/DDBJ whole genome shotgun (WGS) entry which is preliminary data.</text>
</comment>
<accession>A0ABD3VNK2</accession>
<name>A0ABD3VNK2_SINWO</name>
<dbReference type="EMBL" id="JBJQND010000010">
    <property type="protein sequence ID" value="KAL3863082.1"/>
    <property type="molecule type" value="Genomic_DNA"/>
</dbReference>
<organism evidence="1 2">
    <name type="scientific">Sinanodonta woodiana</name>
    <name type="common">Chinese pond mussel</name>
    <name type="synonym">Anodonta woodiana</name>
    <dbReference type="NCBI Taxonomy" id="1069815"/>
    <lineage>
        <taxon>Eukaryota</taxon>
        <taxon>Metazoa</taxon>
        <taxon>Spiralia</taxon>
        <taxon>Lophotrochozoa</taxon>
        <taxon>Mollusca</taxon>
        <taxon>Bivalvia</taxon>
        <taxon>Autobranchia</taxon>
        <taxon>Heteroconchia</taxon>
        <taxon>Palaeoheterodonta</taxon>
        <taxon>Unionida</taxon>
        <taxon>Unionoidea</taxon>
        <taxon>Unionidae</taxon>
        <taxon>Unioninae</taxon>
        <taxon>Sinanodonta</taxon>
    </lineage>
</organism>
<dbReference type="Proteomes" id="UP001634394">
    <property type="component" value="Unassembled WGS sequence"/>
</dbReference>
<evidence type="ECO:0000313" key="2">
    <source>
        <dbReference type="Proteomes" id="UP001634394"/>
    </source>
</evidence>
<dbReference type="AlphaFoldDB" id="A0ABD3VNK2"/>
<evidence type="ECO:0000313" key="1">
    <source>
        <dbReference type="EMBL" id="KAL3863082.1"/>
    </source>
</evidence>